<dbReference type="KEGG" id="bgok:Pr1d_00810"/>
<evidence type="ECO:0000313" key="3">
    <source>
        <dbReference type="Proteomes" id="UP000323917"/>
    </source>
</evidence>
<organism evidence="2 3">
    <name type="scientific">Bythopirellula goksoeyrii</name>
    <dbReference type="NCBI Taxonomy" id="1400387"/>
    <lineage>
        <taxon>Bacteria</taxon>
        <taxon>Pseudomonadati</taxon>
        <taxon>Planctomycetota</taxon>
        <taxon>Planctomycetia</taxon>
        <taxon>Pirellulales</taxon>
        <taxon>Lacipirellulaceae</taxon>
        <taxon>Bythopirellula</taxon>
    </lineage>
</organism>
<evidence type="ECO:0000313" key="2">
    <source>
        <dbReference type="EMBL" id="QEG32821.1"/>
    </source>
</evidence>
<accession>A0A5B9QEQ4</accession>
<reference evidence="2 3" key="1">
    <citation type="submission" date="2019-08" db="EMBL/GenBank/DDBJ databases">
        <title>Deep-cultivation of Planctomycetes and their phenomic and genomic characterization uncovers novel biology.</title>
        <authorList>
            <person name="Wiegand S."/>
            <person name="Jogler M."/>
            <person name="Boedeker C."/>
            <person name="Pinto D."/>
            <person name="Vollmers J."/>
            <person name="Rivas-Marin E."/>
            <person name="Kohn T."/>
            <person name="Peeters S.H."/>
            <person name="Heuer A."/>
            <person name="Rast P."/>
            <person name="Oberbeckmann S."/>
            <person name="Bunk B."/>
            <person name="Jeske O."/>
            <person name="Meyerdierks A."/>
            <person name="Storesund J.E."/>
            <person name="Kallscheuer N."/>
            <person name="Luecker S."/>
            <person name="Lage O.M."/>
            <person name="Pohl T."/>
            <person name="Merkel B.J."/>
            <person name="Hornburger P."/>
            <person name="Mueller R.-W."/>
            <person name="Bruemmer F."/>
            <person name="Labrenz M."/>
            <person name="Spormann A.M."/>
            <person name="Op den Camp H."/>
            <person name="Overmann J."/>
            <person name="Amann R."/>
            <person name="Jetten M.S.M."/>
            <person name="Mascher T."/>
            <person name="Medema M.H."/>
            <person name="Devos D.P."/>
            <person name="Kaster A.-K."/>
            <person name="Ovreas L."/>
            <person name="Rohde M."/>
            <person name="Galperin M.Y."/>
            <person name="Jogler C."/>
        </authorList>
    </citation>
    <scope>NUCLEOTIDE SEQUENCE [LARGE SCALE GENOMIC DNA]</scope>
    <source>
        <strain evidence="2 3">Pr1d</strain>
    </source>
</reference>
<dbReference type="GO" id="GO:0016787">
    <property type="term" value="F:hydrolase activity"/>
    <property type="evidence" value="ECO:0007669"/>
    <property type="project" value="UniProtKB-KW"/>
</dbReference>
<dbReference type="RefSeq" id="WP_148071649.1">
    <property type="nucleotide sequence ID" value="NZ_CP042913.1"/>
</dbReference>
<name>A0A5B9QEQ4_9BACT</name>
<dbReference type="PANTHER" id="PTHR37946:SF1">
    <property type="entry name" value="SLL1969 PROTEIN"/>
    <property type="match status" value="1"/>
</dbReference>
<dbReference type="SUPFAM" id="SSF53474">
    <property type="entry name" value="alpha/beta-Hydrolases"/>
    <property type="match status" value="1"/>
</dbReference>
<dbReference type="InterPro" id="IPR029058">
    <property type="entry name" value="AB_hydrolase_fold"/>
</dbReference>
<dbReference type="OrthoDB" id="556502at2"/>
<dbReference type="EMBL" id="CP042913">
    <property type="protein sequence ID" value="QEG32821.1"/>
    <property type="molecule type" value="Genomic_DNA"/>
</dbReference>
<keyword evidence="3" id="KW-1185">Reference proteome</keyword>
<evidence type="ECO:0000259" key="1">
    <source>
        <dbReference type="Pfam" id="PF05057"/>
    </source>
</evidence>
<protein>
    <submittedName>
        <fullName evidence="2">Alpha/beta hydrolase family protein</fullName>
    </submittedName>
</protein>
<dbReference type="AlphaFoldDB" id="A0A5B9QEQ4"/>
<feature type="domain" description="DUF676" evidence="1">
    <location>
        <begin position="104"/>
        <end position="211"/>
    </location>
</feature>
<gene>
    <name evidence="2" type="ORF">Pr1d_00810</name>
</gene>
<keyword evidence="2" id="KW-0378">Hydrolase</keyword>
<proteinExistence type="predicted"/>
<dbReference type="InterPro" id="IPR007751">
    <property type="entry name" value="DUF676_lipase-like"/>
</dbReference>
<dbReference type="Pfam" id="PF05057">
    <property type="entry name" value="DUF676"/>
    <property type="match status" value="1"/>
</dbReference>
<dbReference type="Gene3D" id="3.40.50.1820">
    <property type="entry name" value="alpha/beta hydrolase"/>
    <property type="match status" value="1"/>
</dbReference>
<dbReference type="Proteomes" id="UP000323917">
    <property type="component" value="Chromosome"/>
</dbReference>
<sequence>MKSTRQHHHFAALVIESLFFLTLLAAYANAEPALFGIGSQTLGGRFVWSDEVIYDGWRIQRHSSIGHYRLIDANDRRRTFGTFENCLAELERAKQVEKLPALPKEVVVLVHGLGAARQMMDGLAEYLVEEGGFNVVNFGYPSTVGDIDQHAKSLTSVLRHLDGVETVNFVAHSMGNIVIRLALTDLASLPASEQPDFTYNRFVMIAPPNHGASMADNFSESKIAQLFAGEPLQQLAPGKGWQTLEQRLTTPSFEFGIIAGGHGDGEGYLAAIPGDDDGLLSVETTQLAGASDFVLAKGIHQLMPKNEQVREYTLRFLQHGYFLPSGTKHPITAVAGTTP</sequence>
<dbReference type="PANTHER" id="PTHR37946">
    <property type="entry name" value="SLL1969 PROTEIN"/>
    <property type="match status" value="1"/>
</dbReference>